<protein>
    <recommendedName>
        <fullName evidence="3">Phage tail assembly protein</fullName>
    </recommendedName>
</protein>
<accession>A0A931GGF1</accession>
<dbReference type="AlphaFoldDB" id="A0A931GGF1"/>
<dbReference type="EMBL" id="JACFYX010000022">
    <property type="protein sequence ID" value="MBG0837403.1"/>
    <property type="molecule type" value="Genomic_DNA"/>
</dbReference>
<gene>
    <name evidence="1" type="ORF">H3221_19995</name>
</gene>
<evidence type="ECO:0000313" key="1">
    <source>
        <dbReference type="EMBL" id="MBG0837403.1"/>
    </source>
</evidence>
<evidence type="ECO:0000313" key="2">
    <source>
        <dbReference type="Proteomes" id="UP000596932"/>
    </source>
</evidence>
<reference evidence="1" key="1">
    <citation type="submission" date="2020-07" db="EMBL/GenBank/DDBJ databases">
        <title>Pseudomonas chaetoceroseae sp. nov., a new member of the Pseudomonas oleovorans group isolated from a culture of Chaetoceros calcitrans.</title>
        <authorList>
            <person name="Girard L."/>
            <person name="Lood C."/>
            <person name="De Mot R."/>
            <person name="Baudart J."/>
        </authorList>
    </citation>
    <scope>NUCLEOTIDE SEQUENCE</scope>
    <source>
        <strain evidence="1">536</strain>
    </source>
</reference>
<dbReference type="RefSeq" id="WP_196476441.1">
    <property type="nucleotide sequence ID" value="NZ_JACFYX020000009.1"/>
</dbReference>
<evidence type="ECO:0008006" key="3">
    <source>
        <dbReference type="Google" id="ProtNLM"/>
    </source>
</evidence>
<keyword evidence="2" id="KW-1185">Reference proteome</keyword>
<organism evidence="1 2">
    <name type="scientific">Pseudomonas chaetocerotis</name>
    <dbReference type="NCBI Taxonomy" id="2758695"/>
    <lineage>
        <taxon>Bacteria</taxon>
        <taxon>Pseudomonadati</taxon>
        <taxon>Pseudomonadota</taxon>
        <taxon>Gammaproteobacteria</taxon>
        <taxon>Pseudomonadales</taxon>
        <taxon>Pseudomonadaceae</taxon>
        <taxon>Pseudomonas</taxon>
    </lineage>
</organism>
<sequence>MSDASGKAVVTVGKGDAAVDVVVSELTVAQMRQVILNNPWPGEEAAPEDLVHYQLDNYLFDDCRLCDLSVMACLNKETLDRLTGSDLRKILAKAKELNPDFFAAMGRMAAVRKSS</sequence>
<comment type="caution">
    <text evidence="1">The sequence shown here is derived from an EMBL/GenBank/DDBJ whole genome shotgun (WGS) entry which is preliminary data.</text>
</comment>
<name>A0A931GGF1_9PSED</name>
<proteinExistence type="predicted"/>
<dbReference type="Proteomes" id="UP000596932">
    <property type="component" value="Unassembled WGS sequence"/>
</dbReference>